<dbReference type="EMBL" id="MT732435">
    <property type="protein sequence ID" value="QQV89979.1"/>
    <property type="molecule type" value="Genomic_DNA"/>
</dbReference>
<feature type="transmembrane region" description="Helical" evidence="1">
    <location>
        <begin position="54"/>
        <end position="74"/>
    </location>
</feature>
<dbReference type="Proteomes" id="UP000693804">
    <property type="component" value="Segment"/>
</dbReference>
<protein>
    <submittedName>
        <fullName evidence="2">Uncharacterized protein</fullName>
    </submittedName>
</protein>
<feature type="transmembrane region" description="Helical" evidence="1">
    <location>
        <begin position="15"/>
        <end position="34"/>
    </location>
</feature>
<keyword evidence="1" id="KW-0472">Membrane</keyword>
<evidence type="ECO:0000313" key="2">
    <source>
        <dbReference type="EMBL" id="QQV89979.1"/>
    </source>
</evidence>
<name>A0A8E5EAG7_9CAUD</name>
<proteinExistence type="predicted"/>
<keyword evidence="1" id="KW-0812">Transmembrane</keyword>
<accession>A0A8E5EAG7</accession>
<keyword evidence="1" id="KW-1133">Transmembrane helix</keyword>
<evidence type="ECO:0000313" key="3">
    <source>
        <dbReference type="Proteomes" id="UP000693804"/>
    </source>
</evidence>
<keyword evidence="3" id="KW-1185">Reference proteome</keyword>
<gene>
    <name evidence="2" type="ORF">Ingeline1_35</name>
</gene>
<reference evidence="2" key="1">
    <citation type="submission" date="2020-07" db="EMBL/GenBank/DDBJ databases">
        <title>Highly diverse flavobacterial phages as mortality factor during North Sea spring blooms.</title>
        <authorList>
            <person name="Bartlau N."/>
            <person name="Wichels A."/>
            <person name="Krohne G."/>
            <person name="Adriaenssens E.M."/>
            <person name="Heins A."/>
            <person name="Fuchs B.M."/>
            <person name="Amann R."/>
            <person name="Moraru C."/>
        </authorList>
    </citation>
    <scope>NUCLEOTIDE SEQUENCE</scope>
</reference>
<evidence type="ECO:0000256" key="1">
    <source>
        <dbReference type="SAM" id="Phobius"/>
    </source>
</evidence>
<sequence>MTKLIEKTESKAEKLWVLLFRIPGVFLFFLPFIPITLGYINSSTEKIGLDGGDWQLLGIGFFLVWGSSYFGILGNKLGMFLSAKFGVNKQ</sequence>
<organism evidence="2 3">
    <name type="scientific">Cellulophaga phage Ingeline_1</name>
    <dbReference type="NCBI Taxonomy" id="2745674"/>
    <lineage>
        <taxon>Viruses</taxon>
        <taxon>Duplodnaviria</taxon>
        <taxon>Heunggongvirae</taxon>
        <taxon>Uroviricota</taxon>
        <taxon>Caudoviricetes</taxon>
        <taxon>Duneviridae</taxon>
        <taxon>Ingelinevirus</taxon>
        <taxon>Ingelinevirus ingeline</taxon>
    </lineage>
</organism>